<reference evidence="2 3" key="1">
    <citation type="journal article" date="2016" name="Nat. Commun.">
        <title>Thousands of microbial genomes shed light on interconnected biogeochemical processes in an aquifer system.</title>
        <authorList>
            <person name="Anantharaman K."/>
            <person name="Brown C.T."/>
            <person name="Hug L.A."/>
            <person name="Sharon I."/>
            <person name="Castelle C.J."/>
            <person name="Probst A.J."/>
            <person name="Thomas B.C."/>
            <person name="Singh A."/>
            <person name="Wilkins M.J."/>
            <person name="Karaoz U."/>
            <person name="Brodie E.L."/>
            <person name="Williams K.H."/>
            <person name="Hubbard S.S."/>
            <person name="Banfield J.F."/>
        </authorList>
    </citation>
    <scope>NUCLEOTIDE SEQUENCE [LARGE SCALE GENOMIC DNA]</scope>
</reference>
<comment type="caution">
    <text evidence="2">The sequence shown here is derived from an EMBL/GenBank/DDBJ whole genome shotgun (WGS) entry which is preliminary data.</text>
</comment>
<evidence type="ECO:0000313" key="3">
    <source>
        <dbReference type="Proteomes" id="UP000177309"/>
    </source>
</evidence>
<dbReference type="PANTHER" id="PTHR43591:SF24">
    <property type="entry name" value="2-METHOXY-6-POLYPRENYL-1,4-BENZOQUINOL METHYLASE, MITOCHONDRIAL"/>
    <property type="match status" value="1"/>
</dbReference>
<dbReference type="SUPFAM" id="SSF53335">
    <property type="entry name" value="S-adenosyl-L-methionine-dependent methyltransferases"/>
    <property type="match status" value="1"/>
</dbReference>
<dbReference type="GO" id="GO:0008757">
    <property type="term" value="F:S-adenosylmethionine-dependent methyltransferase activity"/>
    <property type="evidence" value="ECO:0007669"/>
    <property type="project" value="InterPro"/>
</dbReference>
<dbReference type="EMBL" id="MEUI01000030">
    <property type="protein sequence ID" value="OGC33649.1"/>
    <property type="molecule type" value="Genomic_DNA"/>
</dbReference>
<name>A0A1F4TM58_UNCSA</name>
<protein>
    <recommendedName>
        <fullName evidence="1">Methyltransferase type 11 domain-containing protein</fullName>
    </recommendedName>
</protein>
<dbReference type="InterPro" id="IPR013216">
    <property type="entry name" value="Methyltransf_11"/>
</dbReference>
<gene>
    <name evidence="2" type="ORF">A2462_02265</name>
</gene>
<dbReference type="AlphaFoldDB" id="A0A1F4TM58"/>
<dbReference type="Proteomes" id="UP000177309">
    <property type="component" value="Unassembled WGS sequence"/>
</dbReference>
<proteinExistence type="predicted"/>
<dbReference type="PANTHER" id="PTHR43591">
    <property type="entry name" value="METHYLTRANSFERASE"/>
    <property type="match status" value="1"/>
</dbReference>
<feature type="domain" description="Methyltransferase type 11" evidence="1">
    <location>
        <begin position="41"/>
        <end position="128"/>
    </location>
</feature>
<evidence type="ECO:0000259" key="1">
    <source>
        <dbReference type="Pfam" id="PF08241"/>
    </source>
</evidence>
<accession>A0A1F4TM58</accession>
<dbReference type="CDD" id="cd02440">
    <property type="entry name" value="AdoMet_MTases"/>
    <property type="match status" value="1"/>
</dbReference>
<evidence type="ECO:0000313" key="2">
    <source>
        <dbReference type="EMBL" id="OGC33649.1"/>
    </source>
</evidence>
<organism evidence="2 3">
    <name type="scientific">candidate division WOR-1 bacterium RIFOXYC2_FULL_41_25</name>
    <dbReference type="NCBI Taxonomy" id="1802586"/>
    <lineage>
        <taxon>Bacteria</taxon>
        <taxon>Bacillati</taxon>
        <taxon>Saganbacteria</taxon>
    </lineage>
</organism>
<sequence length="223" mass="25904">MEINTKEYEAWYTTPKGEFVDVLEKEVISELCNILPGDKVLEIGCGTGHFSAYFSKLRAEVTALDTSPDMLHLAREKYGNLQVDFKAGDAYKLPFADRSFDLVAMITVLEFIANPKQALREAFRVSKDKVFLGILNKNSYLAWRRKKSDKKIWQEAHSYTLKEIFSFLGQEREIKWRAVLYLPLINNGFLFNFRLWLERLFSRLKLPYGAFVGIIVRAKNERS</sequence>
<dbReference type="Pfam" id="PF08241">
    <property type="entry name" value="Methyltransf_11"/>
    <property type="match status" value="1"/>
</dbReference>
<dbReference type="Gene3D" id="3.40.50.150">
    <property type="entry name" value="Vaccinia Virus protein VP39"/>
    <property type="match status" value="1"/>
</dbReference>
<dbReference type="InterPro" id="IPR029063">
    <property type="entry name" value="SAM-dependent_MTases_sf"/>
</dbReference>